<evidence type="ECO:0000256" key="2">
    <source>
        <dbReference type="SAM" id="Phobius"/>
    </source>
</evidence>
<dbReference type="Gene3D" id="3.40.50.1820">
    <property type="entry name" value="alpha/beta hydrolase"/>
    <property type="match status" value="1"/>
</dbReference>
<comment type="caution">
    <text evidence="4">The sequence shown here is derived from an EMBL/GenBank/DDBJ whole genome shotgun (WGS) entry which is preliminary data.</text>
</comment>
<keyword evidence="1" id="KW-0378">Hydrolase</keyword>
<keyword evidence="2" id="KW-0472">Membrane</keyword>
<keyword evidence="2" id="KW-1133">Transmembrane helix</keyword>
<accession>G9WES3</accession>
<protein>
    <submittedName>
        <fullName evidence="4">Esterase/lipase</fullName>
    </submittedName>
</protein>
<evidence type="ECO:0000313" key="4">
    <source>
        <dbReference type="EMBL" id="EHN58246.1"/>
    </source>
</evidence>
<dbReference type="PANTHER" id="PTHR48081">
    <property type="entry name" value="AB HYDROLASE SUPERFAMILY PROTEIN C4A8.06C"/>
    <property type="match status" value="1"/>
</dbReference>
<keyword evidence="5" id="KW-1185">Reference proteome</keyword>
<dbReference type="OrthoDB" id="9794725at2"/>
<evidence type="ECO:0000256" key="1">
    <source>
        <dbReference type="ARBA" id="ARBA00022801"/>
    </source>
</evidence>
<dbReference type="SUPFAM" id="SSF53474">
    <property type="entry name" value="alpha/beta-Hydrolases"/>
    <property type="match status" value="1"/>
</dbReference>
<dbReference type="RefSeq" id="WP_007744388.1">
    <property type="nucleotide sequence ID" value="NZ_CM001398.1"/>
</dbReference>
<organism evidence="4 5">
    <name type="scientific">Oenococcus kitaharae DSM 17330</name>
    <dbReference type="NCBI Taxonomy" id="1045004"/>
    <lineage>
        <taxon>Bacteria</taxon>
        <taxon>Bacillati</taxon>
        <taxon>Bacillota</taxon>
        <taxon>Bacilli</taxon>
        <taxon>Lactobacillales</taxon>
        <taxon>Lactobacillaceae</taxon>
        <taxon>Oenococcus</taxon>
    </lineage>
</organism>
<dbReference type="STRING" id="336988.NT96_03795"/>
<evidence type="ECO:0000259" key="3">
    <source>
        <dbReference type="Pfam" id="PF07859"/>
    </source>
</evidence>
<dbReference type="InterPro" id="IPR013094">
    <property type="entry name" value="AB_hydrolase_3"/>
</dbReference>
<dbReference type="GO" id="GO:0016787">
    <property type="term" value="F:hydrolase activity"/>
    <property type="evidence" value="ECO:0007669"/>
    <property type="project" value="UniProtKB-KW"/>
</dbReference>
<sequence length="356" mass="39513">MRKYQHAIYAFIVIAILGLTAMVITINLRSNQQAPADQAASSQRRLKLPVSSLKKGQLVTGQTAVRDVIGLPAFKDFAEFIFPINQQLPDRDMRLDDIQPLLPYHSHIDTASTVRVVNDLIQARQRQEKVFYPIYSEAEMRKDPEKRNSGLFFFRGRKNAPTAVISPGGGFEYVGAIHESMPLALALSEKGYNASAFSVQYRLGSEQKAAEDFAAGLAFISCNEKQLQVSLRNYSVWGASAGARMAADIASYGPDTFGADFKSRPAAVIMQYTSRSEFRRTDPPTYAVVGDDDAIVPPAIMRQRINNLKKAGVIAEFHHFPRLEHGFALGIGTSAEGWQNSALAFWERQLAPNQKR</sequence>
<dbReference type="HOGENOM" id="CLU_061381_0_0_9"/>
<keyword evidence="2" id="KW-0812">Transmembrane</keyword>
<dbReference type="EMBL" id="AFVZ01000001">
    <property type="protein sequence ID" value="EHN58246.1"/>
    <property type="molecule type" value="Genomic_DNA"/>
</dbReference>
<dbReference type="PATRIC" id="fig|1045004.4.peg.121"/>
<dbReference type="Pfam" id="PF07859">
    <property type="entry name" value="Abhydrolase_3"/>
    <property type="match status" value="1"/>
</dbReference>
<feature type="domain" description="Alpha/beta hydrolase fold-3" evidence="3">
    <location>
        <begin position="168"/>
        <end position="295"/>
    </location>
</feature>
<dbReference type="InterPro" id="IPR050300">
    <property type="entry name" value="GDXG_lipolytic_enzyme"/>
</dbReference>
<gene>
    <name evidence="4" type="ORF">OKIT_0119</name>
</gene>
<name>G9WES3_9LACO</name>
<dbReference type="InterPro" id="IPR029058">
    <property type="entry name" value="AB_hydrolase_fold"/>
</dbReference>
<reference evidence="4 5" key="1">
    <citation type="journal article" date="2012" name="PLoS ONE">
        <title>Functional divergence in the genus oenococcus as predicted by genome sequencing of the newly-described species, Oenococcus kitaharae.</title>
        <authorList>
            <person name="Borneman A.R."/>
            <person name="McCarthy J.M."/>
            <person name="Chambers P.J."/>
            <person name="Bartowsky E.J."/>
        </authorList>
    </citation>
    <scope>NUCLEOTIDE SEQUENCE [LARGE SCALE GENOMIC DNA]</scope>
    <source>
        <strain evidence="5">DSM17330</strain>
    </source>
</reference>
<dbReference type="eggNOG" id="COG0657">
    <property type="taxonomic scope" value="Bacteria"/>
</dbReference>
<dbReference type="AlphaFoldDB" id="G9WES3"/>
<dbReference type="Proteomes" id="UP000004959">
    <property type="component" value="Chromosome"/>
</dbReference>
<proteinExistence type="predicted"/>
<evidence type="ECO:0000313" key="5">
    <source>
        <dbReference type="Proteomes" id="UP000004959"/>
    </source>
</evidence>
<feature type="transmembrane region" description="Helical" evidence="2">
    <location>
        <begin position="7"/>
        <end position="28"/>
    </location>
</feature>
<dbReference type="PANTHER" id="PTHR48081:SF6">
    <property type="entry name" value="PEPTIDASE S9 PROLYL OLIGOPEPTIDASE CATALYTIC DOMAIN-CONTAINING PROTEIN"/>
    <property type="match status" value="1"/>
</dbReference>